<dbReference type="InterPro" id="IPR050624">
    <property type="entry name" value="HTH-type_Tx_Regulator"/>
</dbReference>
<keyword evidence="1 2" id="KW-0238">DNA-binding</keyword>
<comment type="caution">
    <text evidence="4">The sequence shown here is derived from an EMBL/GenBank/DDBJ whole genome shotgun (WGS) entry which is preliminary data.</text>
</comment>
<evidence type="ECO:0000313" key="5">
    <source>
        <dbReference type="Proteomes" id="UP000754750"/>
    </source>
</evidence>
<dbReference type="PANTHER" id="PTHR43479">
    <property type="entry name" value="ACREF/ENVCD OPERON REPRESSOR-RELATED"/>
    <property type="match status" value="1"/>
</dbReference>
<dbReference type="PROSITE" id="PS50977">
    <property type="entry name" value="HTH_TETR_2"/>
    <property type="match status" value="1"/>
</dbReference>
<dbReference type="SUPFAM" id="SSF46689">
    <property type="entry name" value="Homeodomain-like"/>
    <property type="match status" value="1"/>
</dbReference>
<dbReference type="InterPro" id="IPR009057">
    <property type="entry name" value="Homeodomain-like_sf"/>
</dbReference>
<feature type="domain" description="HTH tetR-type" evidence="3">
    <location>
        <begin position="11"/>
        <end position="71"/>
    </location>
</feature>
<protein>
    <submittedName>
        <fullName evidence="4">TetR/AcrR family transcriptional regulator</fullName>
    </submittedName>
</protein>
<dbReference type="Gene3D" id="1.10.357.10">
    <property type="entry name" value="Tetracycline Repressor, domain 2"/>
    <property type="match status" value="1"/>
</dbReference>
<evidence type="ECO:0000259" key="3">
    <source>
        <dbReference type="PROSITE" id="PS50977"/>
    </source>
</evidence>
<dbReference type="InterPro" id="IPR001647">
    <property type="entry name" value="HTH_TetR"/>
</dbReference>
<proteinExistence type="predicted"/>
<dbReference type="Pfam" id="PF00440">
    <property type="entry name" value="TetR_N"/>
    <property type="match status" value="1"/>
</dbReference>
<gene>
    <name evidence="4" type="ORF">E7512_10130</name>
</gene>
<accession>A0A928KSK5</accession>
<dbReference type="AlphaFoldDB" id="A0A928KSK5"/>
<sequence>MATAFTQQEENIILEKLKKAAKESAAFLGMRKTSVDQLVAAADISKGAFYKFYDSKEMLFFDVMEDMHTEVYEAAAIALRENSTSSAADRAAAAVLAACHTMEQSGMMAFVERDVPYLLRKVPKDYQQKHYHSDEVHIRELLDAAELYPAGGMELAAATVRGLMLTISHKEEIGALYPQVLETLVYGACHELFP</sequence>
<dbReference type="GO" id="GO:0003677">
    <property type="term" value="F:DNA binding"/>
    <property type="evidence" value="ECO:0007669"/>
    <property type="project" value="UniProtKB-UniRule"/>
</dbReference>
<evidence type="ECO:0000256" key="2">
    <source>
        <dbReference type="PROSITE-ProRule" id="PRU00335"/>
    </source>
</evidence>
<dbReference type="EMBL" id="SVNY01000005">
    <property type="protein sequence ID" value="MBE6833917.1"/>
    <property type="molecule type" value="Genomic_DNA"/>
</dbReference>
<evidence type="ECO:0000256" key="1">
    <source>
        <dbReference type="ARBA" id="ARBA00023125"/>
    </source>
</evidence>
<name>A0A928KSK5_9FIRM</name>
<evidence type="ECO:0000313" key="4">
    <source>
        <dbReference type="EMBL" id="MBE6833917.1"/>
    </source>
</evidence>
<dbReference type="Proteomes" id="UP000754750">
    <property type="component" value="Unassembled WGS sequence"/>
</dbReference>
<dbReference type="RefSeq" id="WP_326840589.1">
    <property type="nucleotide sequence ID" value="NZ_JBKWRC010000004.1"/>
</dbReference>
<dbReference type="PANTHER" id="PTHR43479:SF11">
    <property type="entry name" value="ACREF_ENVCD OPERON REPRESSOR-RELATED"/>
    <property type="match status" value="1"/>
</dbReference>
<organism evidence="4 5">
    <name type="scientific">Faecalispora sporosphaeroides</name>
    <dbReference type="NCBI Taxonomy" id="1549"/>
    <lineage>
        <taxon>Bacteria</taxon>
        <taxon>Bacillati</taxon>
        <taxon>Bacillota</taxon>
        <taxon>Clostridia</taxon>
        <taxon>Eubacteriales</taxon>
        <taxon>Oscillospiraceae</taxon>
        <taxon>Faecalispora</taxon>
    </lineage>
</organism>
<reference evidence="4" key="1">
    <citation type="submission" date="2019-04" db="EMBL/GenBank/DDBJ databases">
        <title>Evolution of Biomass-Degrading Anaerobic Consortia Revealed by Metagenomics.</title>
        <authorList>
            <person name="Peng X."/>
        </authorList>
    </citation>
    <scope>NUCLEOTIDE SEQUENCE</scope>
    <source>
        <strain evidence="4">SIG551</strain>
    </source>
</reference>
<feature type="DNA-binding region" description="H-T-H motif" evidence="2">
    <location>
        <begin position="34"/>
        <end position="53"/>
    </location>
</feature>